<dbReference type="SUPFAM" id="SSF52058">
    <property type="entry name" value="L domain-like"/>
    <property type="match status" value="1"/>
</dbReference>
<keyword evidence="3" id="KW-1185">Reference proteome</keyword>
<organism evidence="2 3">
    <name type="scientific">Rhamnella rubrinervis</name>
    <dbReference type="NCBI Taxonomy" id="2594499"/>
    <lineage>
        <taxon>Eukaryota</taxon>
        <taxon>Viridiplantae</taxon>
        <taxon>Streptophyta</taxon>
        <taxon>Embryophyta</taxon>
        <taxon>Tracheophyta</taxon>
        <taxon>Spermatophyta</taxon>
        <taxon>Magnoliopsida</taxon>
        <taxon>eudicotyledons</taxon>
        <taxon>Gunneridae</taxon>
        <taxon>Pentapetalae</taxon>
        <taxon>rosids</taxon>
        <taxon>fabids</taxon>
        <taxon>Rosales</taxon>
        <taxon>Rhamnaceae</taxon>
        <taxon>rhamnoid group</taxon>
        <taxon>Rhamneae</taxon>
        <taxon>Rhamnella</taxon>
    </lineage>
</organism>
<dbReference type="PANTHER" id="PTHR47186">
    <property type="entry name" value="LEUCINE-RICH REPEAT-CONTAINING PROTEIN 57"/>
    <property type="match status" value="1"/>
</dbReference>
<proteinExistence type="predicted"/>
<dbReference type="OrthoDB" id="1704202at2759"/>
<keyword evidence="1" id="KW-1133">Transmembrane helix</keyword>
<evidence type="ECO:0000256" key="1">
    <source>
        <dbReference type="SAM" id="Phobius"/>
    </source>
</evidence>
<evidence type="ECO:0000313" key="2">
    <source>
        <dbReference type="EMBL" id="KAF3453613.1"/>
    </source>
</evidence>
<keyword evidence="1" id="KW-0472">Membrane</keyword>
<dbReference type="Proteomes" id="UP000796880">
    <property type="component" value="Unassembled WGS sequence"/>
</dbReference>
<dbReference type="Gene3D" id="3.80.10.10">
    <property type="entry name" value="Ribonuclease Inhibitor"/>
    <property type="match status" value="1"/>
</dbReference>
<dbReference type="EMBL" id="VOIH02000002">
    <property type="protein sequence ID" value="KAF3453613.1"/>
    <property type="molecule type" value="Genomic_DNA"/>
</dbReference>
<keyword evidence="1" id="KW-0812">Transmembrane</keyword>
<evidence type="ECO:0000313" key="3">
    <source>
        <dbReference type="Proteomes" id="UP000796880"/>
    </source>
</evidence>
<dbReference type="AlphaFoldDB" id="A0A8K0HL56"/>
<gene>
    <name evidence="2" type="ORF">FNV43_RR04054</name>
</gene>
<accession>A0A8K0HL56</accession>
<reference evidence="2" key="1">
    <citation type="submission" date="2020-03" db="EMBL/GenBank/DDBJ databases">
        <title>A high-quality chromosome-level genome assembly of a woody plant with both climbing and erect habits, Rhamnella rubrinervis.</title>
        <authorList>
            <person name="Lu Z."/>
            <person name="Yang Y."/>
            <person name="Zhu X."/>
            <person name="Sun Y."/>
        </authorList>
    </citation>
    <scope>NUCLEOTIDE SEQUENCE</scope>
    <source>
        <strain evidence="2">BYM</strain>
        <tissue evidence="2">Leaf</tissue>
    </source>
</reference>
<comment type="caution">
    <text evidence="2">The sequence shown here is derived from an EMBL/GenBank/DDBJ whole genome shotgun (WGS) entry which is preliminary data.</text>
</comment>
<protein>
    <submittedName>
        <fullName evidence="2">Uncharacterized protein</fullName>
    </submittedName>
</protein>
<name>A0A8K0HL56_9ROSA</name>
<feature type="transmembrane region" description="Helical" evidence="1">
    <location>
        <begin position="266"/>
        <end position="288"/>
    </location>
</feature>
<sequence length="289" mass="33483">MEGLVSVKVWTNSREFVHLDCFLAHVDGLSVVDLSCTNIECLPKSVTKLGNLSALLLGCCRRLKYVPSLETLKALRRLDLYHTRIRELPQGMEMLANLRYLDTETKDAYNFAIDEILPKLCRLQFLVLPLLLDFSIGPSAISVQNPVGDLELNFPDLGIYIPWLADLYKRTSFSLMDEVEEILGNNRLEDLRWLCSLSESELSKPFCPRNVTGRLFVSLDYDQSMEQQREMTVKHIGYMLDRRFFRGWLMEKGPEAKMRKLALMDVFAIFDHFIAMKLGVHFFLWYAIR</sequence>
<dbReference type="PANTHER" id="PTHR47186:SF20">
    <property type="entry name" value="DISEASE RESISTANCE PROTEIN RPS5-LIKE"/>
    <property type="match status" value="1"/>
</dbReference>
<dbReference type="InterPro" id="IPR032675">
    <property type="entry name" value="LRR_dom_sf"/>
</dbReference>